<evidence type="ECO:0000256" key="1">
    <source>
        <dbReference type="SAM" id="SignalP"/>
    </source>
</evidence>
<sequence>MQLITKFLALASITAVASASLLTQRQCIGIFQPCSDSAGGCCDGLSCTVGSPLGNCMPTPGVCGQAGWQCSIAISTDSCCSGLTCSGDDGVCG</sequence>
<evidence type="ECO:0000313" key="2">
    <source>
        <dbReference type="EMBL" id="KAE9395781.1"/>
    </source>
</evidence>
<dbReference type="AlphaFoldDB" id="A0A6A4HCS5"/>
<evidence type="ECO:0000313" key="3">
    <source>
        <dbReference type="Proteomes" id="UP000799118"/>
    </source>
</evidence>
<proteinExistence type="predicted"/>
<dbReference type="Proteomes" id="UP000799118">
    <property type="component" value="Unassembled WGS sequence"/>
</dbReference>
<accession>A0A6A4HCS5</accession>
<protein>
    <submittedName>
        <fullName evidence="2">Uncharacterized protein</fullName>
    </submittedName>
</protein>
<feature type="signal peptide" evidence="1">
    <location>
        <begin position="1"/>
        <end position="19"/>
    </location>
</feature>
<reference evidence="2" key="1">
    <citation type="journal article" date="2019" name="Environ. Microbiol.">
        <title>Fungal ecological strategies reflected in gene transcription - a case study of two litter decomposers.</title>
        <authorList>
            <person name="Barbi F."/>
            <person name="Kohler A."/>
            <person name="Barry K."/>
            <person name="Baskaran P."/>
            <person name="Daum C."/>
            <person name="Fauchery L."/>
            <person name="Ihrmark K."/>
            <person name="Kuo A."/>
            <person name="LaButti K."/>
            <person name="Lipzen A."/>
            <person name="Morin E."/>
            <person name="Grigoriev I.V."/>
            <person name="Henrissat B."/>
            <person name="Lindahl B."/>
            <person name="Martin F."/>
        </authorList>
    </citation>
    <scope>NUCLEOTIDE SEQUENCE</scope>
    <source>
        <strain evidence="2">JB14</strain>
    </source>
</reference>
<keyword evidence="3" id="KW-1185">Reference proteome</keyword>
<keyword evidence="1" id="KW-0732">Signal</keyword>
<name>A0A6A4HCS5_9AGAR</name>
<feature type="chain" id="PRO_5025495796" evidence="1">
    <location>
        <begin position="20"/>
        <end position="93"/>
    </location>
</feature>
<organism evidence="2 3">
    <name type="scientific">Gymnopus androsaceus JB14</name>
    <dbReference type="NCBI Taxonomy" id="1447944"/>
    <lineage>
        <taxon>Eukaryota</taxon>
        <taxon>Fungi</taxon>
        <taxon>Dikarya</taxon>
        <taxon>Basidiomycota</taxon>
        <taxon>Agaricomycotina</taxon>
        <taxon>Agaricomycetes</taxon>
        <taxon>Agaricomycetidae</taxon>
        <taxon>Agaricales</taxon>
        <taxon>Marasmiineae</taxon>
        <taxon>Omphalotaceae</taxon>
        <taxon>Gymnopus</taxon>
    </lineage>
</organism>
<gene>
    <name evidence="2" type="ORF">BT96DRAFT_139373</name>
</gene>
<dbReference type="EMBL" id="ML769525">
    <property type="protein sequence ID" value="KAE9395781.1"/>
    <property type="molecule type" value="Genomic_DNA"/>
</dbReference>
<dbReference type="OrthoDB" id="2991520at2759"/>